<protein>
    <recommendedName>
        <fullName evidence="9">G-protein coupled receptors family 1 profile domain-containing protein</fullName>
    </recommendedName>
</protein>
<dbReference type="Gene3D" id="1.20.1070.10">
    <property type="entry name" value="Rhodopsin 7-helix transmembrane proteins"/>
    <property type="match status" value="1"/>
</dbReference>
<evidence type="ECO:0000256" key="7">
    <source>
        <dbReference type="ARBA" id="ARBA00023224"/>
    </source>
</evidence>
<dbReference type="EMBL" id="CAWYQH010000035">
    <property type="protein sequence ID" value="CAK8676836.1"/>
    <property type="molecule type" value="Genomic_DNA"/>
</dbReference>
<evidence type="ECO:0000256" key="2">
    <source>
        <dbReference type="ARBA" id="ARBA00022692"/>
    </source>
</evidence>
<comment type="caution">
    <text evidence="10">The sequence shown here is derived from an EMBL/GenBank/DDBJ whole genome shotgun (WGS) entry which is preliminary data.</text>
</comment>
<name>A0ABP0FDL6_CLALP</name>
<evidence type="ECO:0000256" key="4">
    <source>
        <dbReference type="ARBA" id="ARBA00023040"/>
    </source>
</evidence>
<keyword evidence="2 8" id="KW-0812">Transmembrane</keyword>
<keyword evidence="11" id="KW-1185">Reference proteome</keyword>
<dbReference type="Proteomes" id="UP001642483">
    <property type="component" value="Unassembled WGS sequence"/>
</dbReference>
<feature type="transmembrane region" description="Helical" evidence="8">
    <location>
        <begin position="231"/>
        <end position="251"/>
    </location>
</feature>
<dbReference type="SUPFAM" id="SSF81321">
    <property type="entry name" value="Family A G protein-coupled receptor-like"/>
    <property type="match status" value="1"/>
</dbReference>
<evidence type="ECO:0000256" key="5">
    <source>
        <dbReference type="ARBA" id="ARBA00023136"/>
    </source>
</evidence>
<keyword evidence="3 8" id="KW-1133">Transmembrane helix</keyword>
<comment type="subcellular location">
    <subcellularLocation>
        <location evidence="1">Membrane</location>
        <topology evidence="1">Multi-pass membrane protein</topology>
    </subcellularLocation>
</comment>
<evidence type="ECO:0000256" key="1">
    <source>
        <dbReference type="ARBA" id="ARBA00004141"/>
    </source>
</evidence>
<dbReference type="PANTHER" id="PTHR24238">
    <property type="entry name" value="G-PROTEIN COUPLED RECEPTOR"/>
    <property type="match status" value="1"/>
</dbReference>
<evidence type="ECO:0000256" key="6">
    <source>
        <dbReference type="ARBA" id="ARBA00023170"/>
    </source>
</evidence>
<dbReference type="CDD" id="cd00637">
    <property type="entry name" value="7tm_classA_rhodopsin-like"/>
    <property type="match status" value="1"/>
</dbReference>
<feature type="domain" description="G-protein coupled receptors family 1 profile" evidence="9">
    <location>
        <begin position="1"/>
        <end position="249"/>
    </location>
</feature>
<dbReference type="Pfam" id="PF00001">
    <property type="entry name" value="7tm_1"/>
    <property type="match status" value="1"/>
</dbReference>
<feature type="transmembrane region" description="Helical" evidence="8">
    <location>
        <begin position="141"/>
        <end position="164"/>
    </location>
</feature>
<gene>
    <name evidence="10" type="ORF">CVLEPA_LOCUS6268</name>
</gene>
<feature type="transmembrane region" description="Helical" evidence="8">
    <location>
        <begin position="197"/>
        <end position="219"/>
    </location>
</feature>
<feature type="transmembrane region" description="Helical" evidence="8">
    <location>
        <begin position="47"/>
        <end position="66"/>
    </location>
</feature>
<evidence type="ECO:0000259" key="9">
    <source>
        <dbReference type="PROSITE" id="PS50262"/>
    </source>
</evidence>
<evidence type="ECO:0000256" key="8">
    <source>
        <dbReference type="SAM" id="Phobius"/>
    </source>
</evidence>
<proteinExistence type="predicted"/>
<keyword evidence="4" id="KW-0297">G-protein coupled receptor</keyword>
<organism evidence="10 11">
    <name type="scientific">Clavelina lepadiformis</name>
    <name type="common">Light-bulb sea squirt</name>
    <name type="synonym">Ascidia lepadiformis</name>
    <dbReference type="NCBI Taxonomy" id="159417"/>
    <lineage>
        <taxon>Eukaryota</taxon>
        <taxon>Metazoa</taxon>
        <taxon>Chordata</taxon>
        <taxon>Tunicata</taxon>
        <taxon>Ascidiacea</taxon>
        <taxon>Aplousobranchia</taxon>
        <taxon>Clavelinidae</taxon>
        <taxon>Clavelina</taxon>
    </lineage>
</organism>
<dbReference type="PANTHER" id="PTHR24238:SF47">
    <property type="entry name" value="ECDYSTEROIDS_DOPAMINE RECEPTOR-RELATED"/>
    <property type="match status" value="1"/>
</dbReference>
<keyword evidence="7" id="KW-0807">Transducer</keyword>
<feature type="transmembrane region" description="Helical" evidence="8">
    <location>
        <begin position="86"/>
        <end position="107"/>
    </location>
</feature>
<dbReference type="PROSITE" id="PS50262">
    <property type="entry name" value="G_PROTEIN_RECEP_F1_2"/>
    <property type="match status" value="1"/>
</dbReference>
<reference evidence="10 11" key="1">
    <citation type="submission" date="2024-02" db="EMBL/GenBank/DDBJ databases">
        <authorList>
            <person name="Daric V."/>
            <person name="Darras S."/>
        </authorList>
    </citation>
    <scope>NUCLEOTIDE SEQUENCE [LARGE SCALE GENOMIC DNA]</scope>
</reference>
<accession>A0ABP0FDL6</accession>
<evidence type="ECO:0000313" key="10">
    <source>
        <dbReference type="EMBL" id="CAK8676836.1"/>
    </source>
</evidence>
<dbReference type="InterPro" id="IPR017452">
    <property type="entry name" value="GPCR_Rhodpsn_7TM"/>
</dbReference>
<dbReference type="InterPro" id="IPR000276">
    <property type="entry name" value="GPCR_Rhodpsn"/>
</dbReference>
<sequence>MFVMIDTCVLILVITTHNFDWTIRSTATELNIKQIKLQGTAVASFGGWFYLFMFTSSLYHLLFIGLQRLYAIARPILYKLQGKRTVLYGLGIVWVFAALTASIPAWFPQRFTFSYYVTTLLFWPSVTMTKNKEYLSSSLALMAIFVVLPFILMTSVSIALGVMLRAQTNKSRKLSSHGQPNSPNCVGQERLVFKNVAIMQIGFTLTLVPVMAVVLCFYTGRLNCSNVTIPYVVGFYLTMCNSLVNVIVYSARDSSFRSCLGEMISSWNPASSCRKKYIIT</sequence>
<keyword evidence="5 8" id="KW-0472">Membrane</keyword>
<evidence type="ECO:0000256" key="3">
    <source>
        <dbReference type="ARBA" id="ARBA00022989"/>
    </source>
</evidence>
<keyword evidence="6" id="KW-0675">Receptor</keyword>
<evidence type="ECO:0000313" key="11">
    <source>
        <dbReference type="Proteomes" id="UP001642483"/>
    </source>
</evidence>